<reference evidence="4" key="1">
    <citation type="journal article" date="2019" name="bioRxiv">
        <title>The Genome of the Zebra Mussel, Dreissena polymorpha: A Resource for Invasive Species Research.</title>
        <authorList>
            <person name="McCartney M.A."/>
            <person name="Auch B."/>
            <person name="Kono T."/>
            <person name="Mallez S."/>
            <person name="Zhang Y."/>
            <person name="Obille A."/>
            <person name="Becker A."/>
            <person name="Abrahante J.E."/>
            <person name="Garbe J."/>
            <person name="Badalamenti J.P."/>
            <person name="Herman A."/>
            <person name="Mangelson H."/>
            <person name="Liachko I."/>
            <person name="Sullivan S."/>
            <person name="Sone E.D."/>
            <person name="Koren S."/>
            <person name="Silverstein K.A.T."/>
            <person name="Beckman K.B."/>
            <person name="Gohl D.M."/>
        </authorList>
    </citation>
    <scope>NUCLEOTIDE SEQUENCE</scope>
    <source>
        <strain evidence="4">Duluth1</strain>
        <tissue evidence="4">Whole animal</tissue>
    </source>
</reference>
<feature type="signal peptide" evidence="2">
    <location>
        <begin position="1"/>
        <end position="18"/>
    </location>
</feature>
<evidence type="ECO:0000256" key="2">
    <source>
        <dbReference type="SAM" id="SignalP"/>
    </source>
</evidence>
<reference evidence="4" key="2">
    <citation type="submission" date="2020-11" db="EMBL/GenBank/DDBJ databases">
        <authorList>
            <person name="McCartney M.A."/>
            <person name="Auch B."/>
            <person name="Kono T."/>
            <person name="Mallez S."/>
            <person name="Becker A."/>
            <person name="Gohl D.M."/>
            <person name="Silverstein K.A.T."/>
            <person name="Koren S."/>
            <person name="Bechman K.B."/>
            <person name="Herman A."/>
            <person name="Abrahante J.E."/>
            <person name="Garbe J."/>
        </authorList>
    </citation>
    <scope>NUCLEOTIDE SEQUENCE</scope>
    <source>
        <strain evidence="4">Duluth1</strain>
        <tissue evidence="4">Whole animal</tissue>
    </source>
</reference>
<dbReference type="InterPro" id="IPR013151">
    <property type="entry name" value="Immunoglobulin_dom"/>
</dbReference>
<dbReference type="Gene3D" id="2.60.40.10">
    <property type="entry name" value="Immunoglobulins"/>
    <property type="match status" value="1"/>
</dbReference>
<evidence type="ECO:0000256" key="1">
    <source>
        <dbReference type="SAM" id="Phobius"/>
    </source>
</evidence>
<dbReference type="AlphaFoldDB" id="A0A9D4QM96"/>
<accession>A0A9D4QM96</accession>
<dbReference type="Pfam" id="PF00047">
    <property type="entry name" value="ig"/>
    <property type="match status" value="1"/>
</dbReference>
<evidence type="ECO:0000313" key="5">
    <source>
        <dbReference type="Proteomes" id="UP000828390"/>
    </source>
</evidence>
<dbReference type="InterPro" id="IPR036179">
    <property type="entry name" value="Ig-like_dom_sf"/>
</dbReference>
<dbReference type="InterPro" id="IPR007110">
    <property type="entry name" value="Ig-like_dom"/>
</dbReference>
<dbReference type="SUPFAM" id="SSF48726">
    <property type="entry name" value="Immunoglobulin"/>
    <property type="match status" value="1"/>
</dbReference>
<name>A0A9D4QM96_DREPO</name>
<keyword evidence="1" id="KW-0472">Membrane</keyword>
<keyword evidence="5" id="KW-1185">Reference proteome</keyword>
<feature type="domain" description="Ig-like" evidence="3">
    <location>
        <begin position="11"/>
        <end position="117"/>
    </location>
</feature>
<gene>
    <name evidence="4" type="ORF">DPMN_109544</name>
</gene>
<dbReference type="PROSITE" id="PS50835">
    <property type="entry name" value="IG_LIKE"/>
    <property type="match status" value="1"/>
</dbReference>
<dbReference type="Proteomes" id="UP000828390">
    <property type="component" value="Unassembled WGS sequence"/>
</dbReference>
<keyword evidence="1" id="KW-0812">Transmembrane</keyword>
<keyword evidence="1" id="KW-1133">Transmembrane helix</keyword>
<feature type="chain" id="PRO_5038910096" description="Ig-like domain-containing protein" evidence="2">
    <location>
        <begin position="19"/>
        <end position="199"/>
    </location>
</feature>
<feature type="transmembrane region" description="Helical" evidence="1">
    <location>
        <begin position="137"/>
        <end position="157"/>
    </location>
</feature>
<comment type="caution">
    <text evidence="4">The sequence shown here is derived from an EMBL/GenBank/DDBJ whole genome shotgun (WGS) entry which is preliminary data.</text>
</comment>
<keyword evidence="2" id="KW-0732">Signal</keyword>
<proteinExistence type="predicted"/>
<protein>
    <recommendedName>
        <fullName evidence="3">Ig-like domain-containing protein</fullName>
    </recommendedName>
</protein>
<organism evidence="4 5">
    <name type="scientific">Dreissena polymorpha</name>
    <name type="common">Zebra mussel</name>
    <name type="synonym">Mytilus polymorpha</name>
    <dbReference type="NCBI Taxonomy" id="45954"/>
    <lineage>
        <taxon>Eukaryota</taxon>
        <taxon>Metazoa</taxon>
        <taxon>Spiralia</taxon>
        <taxon>Lophotrochozoa</taxon>
        <taxon>Mollusca</taxon>
        <taxon>Bivalvia</taxon>
        <taxon>Autobranchia</taxon>
        <taxon>Heteroconchia</taxon>
        <taxon>Euheterodonta</taxon>
        <taxon>Imparidentia</taxon>
        <taxon>Neoheterodontei</taxon>
        <taxon>Myida</taxon>
        <taxon>Dreissenoidea</taxon>
        <taxon>Dreissenidae</taxon>
        <taxon>Dreissena</taxon>
    </lineage>
</organism>
<evidence type="ECO:0000259" key="3">
    <source>
        <dbReference type="PROSITE" id="PS50835"/>
    </source>
</evidence>
<dbReference type="EMBL" id="JAIWYP010000004">
    <property type="protein sequence ID" value="KAH3836174.1"/>
    <property type="molecule type" value="Genomic_DNA"/>
</dbReference>
<dbReference type="InterPro" id="IPR013783">
    <property type="entry name" value="Ig-like_fold"/>
</dbReference>
<evidence type="ECO:0000313" key="4">
    <source>
        <dbReference type="EMBL" id="KAH3836174.1"/>
    </source>
</evidence>
<sequence length="199" mass="22878">MRRLVLLFLMPLLSLVAGDVGFTTEDEWAYQWYENEPFTIRCAASMPLFDNLTVTWAAPGEEGLLTTASVSQYYEVRSSSNVSGSEIYVKSVTPSVHGIYVCHVHTEDGEFYNKSIFALNYRDVKYHSMGTKYRRNVIVAVISSVVFLVPLFTLCLLHEYSWEKRHPEYKAMSRGKSQEMKLAYEGKHDYINNAFQTQL</sequence>